<dbReference type="SUPFAM" id="SSF57850">
    <property type="entry name" value="RING/U-box"/>
    <property type="match status" value="1"/>
</dbReference>
<dbReference type="PROSITE" id="PS50006">
    <property type="entry name" value="FHA_DOMAIN"/>
    <property type="match status" value="1"/>
</dbReference>
<organism evidence="6 7">
    <name type="scientific">Babesia duncani</name>
    <dbReference type="NCBI Taxonomy" id="323732"/>
    <lineage>
        <taxon>Eukaryota</taxon>
        <taxon>Sar</taxon>
        <taxon>Alveolata</taxon>
        <taxon>Apicomplexa</taxon>
        <taxon>Aconoidasida</taxon>
        <taxon>Piroplasmida</taxon>
        <taxon>Babesiidae</taxon>
        <taxon>Babesia</taxon>
    </lineage>
</organism>
<dbReference type="KEGG" id="bdw:94335625"/>
<evidence type="ECO:0000256" key="3">
    <source>
        <dbReference type="ARBA" id="ARBA00022833"/>
    </source>
</evidence>
<dbReference type="CDD" id="cd16495">
    <property type="entry name" value="RING_CH-C4HC3_MARCH"/>
    <property type="match status" value="1"/>
</dbReference>
<dbReference type="RefSeq" id="XP_067805158.1">
    <property type="nucleotide sequence ID" value="XM_067946367.1"/>
</dbReference>
<dbReference type="Pfam" id="PF00498">
    <property type="entry name" value="FHA"/>
    <property type="match status" value="1"/>
</dbReference>
<feature type="domain" description="FHA" evidence="4">
    <location>
        <begin position="313"/>
        <end position="362"/>
    </location>
</feature>
<proteinExistence type="predicted"/>
<dbReference type="AlphaFoldDB" id="A0AAD9PNX7"/>
<name>A0AAD9PNX7_9APIC</name>
<evidence type="ECO:0000256" key="1">
    <source>
        <dbReference type="ARBA" id="ARBA00022723"/>
    </source>
</evidence>
<dbReference type="InterPro" id="IPR013083">
    <property type="entry name" value="Znf_RING/FYVE/PHD"/>
</dbReference>
<accession>A0AAD9PNX7</accession>
<dbReference type="EMBL" id="JALLKP010000001">
    <property type="protein sequence ID" value="KAK2198316.1"/>
    <property type="molecule type" value="Genomic_DNA"/>
</dbReference>
<dbReference type="PROSITE" id="PS51292">
    <property type="entry name" value="ZF_RING_CH"/>
    <property type="match status" value="1"/>
</dbReference>
<dbReference type="Gene3D" id="2.60.200.20">
    <property type="match status" value="1"/>
</dbReference>
<dbReference type="Gene3D" id="3.30.40.10">
    <property type="entry name" value="Zinc/RING finger domain, C3HC4 (zinc finger)"/>
    <property type="match status" value="1"/>
</dbReference>
<evidence type="ECO:0000313" key="6">
    <source>
        <dbReference type="EMBL" id="KAK2198316.1"/>
    </source>
</evidence>
<evidence type="ECO:0000313" key="7">
    <source>
        <dbReference type="Proteomes" id="UP001214638"/>
    </source>
</evidence>
<feature type="domain" description="RING-CH-type" evidence="5">
    <location>
        <begin position="193"/>
        <end position="270"/>
    </location>
</feature>
<protein>
    <submittedName>
        <fullName evidence="6">Bifunctional SMAD-FHA domain superfamily/Forkhead-associated (FHA) domain/Zinc finger</fullName>
    </submittedName>
</protein>
<dbReference type="InterPro" id="IPR011016">
    <property type="entry name" value="Znf_RING-CH"/>
</dbReference>
<dbReference type="Pfam" id="PF12906">
    <property type="entry name" value="RINGv"/>
    <property type="match status" value="1"/>
</dbReference>
<keyword evidence="7" id="KW-1185">Reference proteome</keyword>
<sequence>MKTPFFNNQQCNVVITLLSFQNDANDLLDFEHKKFEKRTLVIRKAQQDGILFLVKTQGLYNLIAKDDLEKYLIENPSSLVCLKLSWANEKCTVSSPFEDGRDGPKCSNIISDQLWRRIYGRLNGCHAVPMTLKEGDRIQLGRVGLVVRYLAQRKLNSLSHLQNLITEDSLTINDSELEPESTHVIDTQQVESLQENDPKVCRICLCDDDSSGPLVVPCKCKGSMRYVHLECIRTWIKGRLKMFDCDGTPSMSFFLHKLECELCGEQYPSYIDIDNKETDFMGLDQPDPPFAVLQLDNSSDAGCFIISLNKKPSLIGRGHDCDVRLADISVSRLHAMLYFSRGHFVIEDKRSKFGTLVENAGNFTFTLEYGIPISIKIDSDLICIAAKPPFFSFLPCCLEAPRRRARFII</sequence>
<dbReference type="CDD" id="cd00060">
    <property type="entry name" value="FHA"/>
    <property type="match status" value="1"/>
</dbReference>
<evidence type="ECO:0000259" key="4">
    <source>
        <dbReference type="PROSITE" id="PS50006"/>
    </source>
</evidence>
<dbReference type="GO" id="GO:0008270">
    <property type="term" value="F:zinc ion binding"/>
    <property type="evidence" value="ECO:0007669"/>
    <property type="project" value="UniProtKB-KW"/>
</dbReference>
<evidence type="ECO:0000256" key="2">
    <source>
        <dbReference type="ARBA" id="ARBA00022771"/>
    </source>
</evidence>
<keyword evidence="2" id="KW-0863">Zinc-finger</keyword>
<gene>
    <name evidence="6" type="ORF">BdWA1_001327</name>
</gene>
<keyword evidence="1" id="KW-0479">Metal-binding</keyword>
<comment type="caution">
    <text evidence="6">The sequence shown here is derived from an EMBL/GenBank/DDBJ whole genome shotgun (WGS) entry which is preliminary data.</text>
</comment>
<dbReference type="PANTHER" id="PTHR46210:SF1">
    <property type="entry name" value="FHA DOMAIN-CONTAINING PROTEIN"/>
    <property type="match status" value="1"/>
</dbReference>
<dbReference type="InterPro" id="IPR000253">
    <property type="entry name" value="FHA_dom"/>
</dbReference>
<dbReference type="Proteomes" id="UP001214638">
    <property type="component" value="Unassembled WGS sequence"/>
</dbReference>
<reference evidence="6" key="1">
    <citation type="journal article" date="2023" name="Nat. Microbiol.">
        <title>Babesia duncani multi-omics identifies virulence factors and drug targets.</title>
        <authorList>
            <person name="Singh P."/>
            <person name="Lonardi S."/>
            <person name="Liang Q."/>
            <person name="Vydyam P."/>
            <person name="Khabirova E."/>
            <person name="Fang T."/>
            <person name="Gihaz S."/>
            <person name="Thekkiniath J."/>
            <person name="Munshi M."/>
            <person name="Abel S."/>
            <person name="Ciampossin L."/>
            <person name="Batugedara G."/>
            <person name="Gupta M."/>
            <person name="Lu X.M."/>
            <person name="Lenz T."/>
            <person name="Chakravarty S."/>
            <person name="Cornillot E."/>
            <person name="Hu Y."/>
            <person name="Ma W."/>
            <person name="Gonzalez L.M."/>
            <person name="Sanchez S."/>
            <person name="Estrada K."/>
            <person name="Sanchez-Flores A."/>
            <person name="Montero E."/>
            <person name="Harb O.S."/>
            <person name="Le Roch K.G."/>
            <person name="Mamoun C.B."/>
        </authorList>
    </citation>
    <scope>NUCLEOTIDE SEQUENCE</scope>
    <source>
        <strain evidence="6">WA1</strain>
    </source>
</reference>
<dbReference type="SUPFAM" id="SSF49879">
    <property type="entry name" value="SMAD/FHA domain"/>
    <property type="match status" value="1"/>
</dbReference>
<dbReference type="SMART" id="SM00240">
    <property type="entry name" value="FHA"/>
    <property type="match status" value="1"/>
</dbReference>
<evidence type="ECO:0000259" key="5">
    <source>
        <dbReference type="PROSITE" id="PS51292"/>
    </source>
</evidence>
<dbReference type="InterPro" id="IPR008984">
    <property type="entry name" value="SMAD_FHA_dom_sf"/>
</dbReference>
<dbReference type="GeneID" id="94335625"/>
<keyword evidence="3" id="KW-0862">Zinc</keyword>
<dbReference type="PANTHER" id="PTHR46210">
    <property type="entry name" value="FHA DOMAIN-CONTAINING PROTEIN"/>
    <property type="match status" value="1"/>
</dbReference>
<dbReference type="SMART" id="SM00744">
    <property type="entry name" value="RINGv"/>
    <property type="match status" value="1"/>
</dbReference>